<protein>
    <submittedName>
        <fullName evidence="1">Uncharacterized protein</fullName>
    </submittedName>
</protein>
<reference evidence="1 2" key="1">
    <citation type="journal article" date="2024" name="Nat. Commun.">
        <title>Phylogenomics reveals the evolutionary origins of lichenization in chlorophyte algae.</title>
        <authorList>
            <person name="Puginier C."/>
            <person name="Libourel C."/>
            <person name="Otte J."/>
            <person name="Skaloud P."/>
            <person name="Haon M."/>
            <person name="Grisel S."/>
            <person name="Petersen M."/>
            <person name="Berrin J.G."/>
            <person name="Delaux P.M."/>
            <person name="Dal Grande F."/>
            <person name="Keller J."/>
        </authorList>
    </citation>
    <scope>NUCLEOTIDE SEQUENCE [LARGE SCALE GENOMIC DNA]</scope>
    <source>
        <strain evidence="1 2">SAG 2043</strain>
    </source>
</reference>
<sequence>MQWVGGRGWHVFEVKLTGEEDNFDNFRGKLGVPFNNDAQLTLMLWDRFWAFHQRDPKMHIDKVLPDLSNVVRRPSERDEYFVLLIG</sequence>
<dbReference type="EMBL" id="JALJOR010000010">
    <property type="protein sequence ID" value="KAK9809884.1"/>
    <property type="molecule type" value="Genomic_DNA"/>
</dbReference>
<dbReference type="AlphaFoldDB" id="A0AAW1PP03"/>
<proteinExistence type="predicted"/>
<gene>
    <name evidence="1" type="ORF">WJX72_001025</name>
</gene>
<organism evidence="1 2">
    <name type="scientific">[Myrmecia] bisecta</name>
    <dbReference type="NCBI Taxonomy" id="41462"/>
    <lineage>
        <taxon>Eukaryota</taxon>
        <taxon>Viridiplantae</taxon>
        <taxon>Chlorophyta</taxon>
        <taxon>core chlorophytes</taxon>
        <taxon>Trebouxiophyceae</taxon>
        <taxon>Trebouxiales</taxon>
        <taxon>Trebouxiaceae</taxon>
        <taxon>Myrmecia</taxon>
    </lineage>
</organism>
<accession>A0AAW1PP03</accession>
<evidence type="ECO:0000313" key="1">
    <source>
        <dbReference type="EMBL" id="KAK9809884.1"/>
    </source>
</evidence>
<comment type="caution">
    <text evidence="1">The sequence shown here is derived from an EMBL/GenBank/DDBJ whole genome shotgun (WGS) entry which is preliminary data.</text>
</comment>
<name>A0AAW1PP03_9CHLO</name>
<keyword evidence="2" id="KW-1185">Reference proteome</keyword>
<evidence type="ECO:0000313" key="2">
    <source>
        <dbReference type="Proteomes" id="UP001489004"/>
    </source>
</evidence>
<dbReference type="Proteomes" id="UP001489004">
    <property type="component" value="Unassembled WGS sequence"/>
</dbReference>